<dbReference type="SMART" id="SM00129">
    <property type="entry name" value="KISc"/>
    <property type="match status" value="1"/>
</dbReference>
<keyword evidence="2 7" id="KW-0493">Microtubule</keyword>
<proteinExistence type="inferred from homology"/>
<dbReference type="InterPro" id="IPR027417">
    <property type="entry name" value="P-loop_NTPase"/>
</dbReference>
<feature type="region of interest" description="Disordered" evidence="8">
    <location>
        <begin position="1"/>
        <end position="70"/>
    </location>
</feature>
<dbReference type="InterPro" id="IPR036961">
    <property type="entry name" value="Kinesin_motor_dom_sf"/>
</dbReference>
<organism evidence="10">
    <name type="scientific">Spongospora subterranea</name>
    <dbReference type="NCBI Taxonomy" id="70186"/>
    <lineage>
        <taxon>Eukaryota</taxon>
        <taxon>Sar</taxon>
        <taxon>Rhizaria</taxon>
        <taxon>Endomyxa</taxon>
        <taxon>Phytomyxea</taxon>
        <taxon>Plasmodiophorida</taxon>
        <taxon>Plasmodiophoridae</taxon>
        <taxon>Spongospora</taxon>
    </lineage>
</organism>
<dbReference type="InterPro" id="IPR019821">
    <property type="entry name" value="Kinesin_motor_CS"/>
</dbReference>
<dbReference type="EMBL" id="HACM01009883">
    <property type="protein sequence ID" value="CRZ10325.1"/>
    <property type="molecule type" value="Transcribed_RNA"/>
</dbReference>
<evidence type="ECO:0000256" key="7">
    <source>
        <dbReference type="RuleBase" id="RU000394"/>
    </source>
</evidence>
<dbReference type="GO" id="GO:0008017">
    <property type="term" value="F:microtubule binding"/>
    <property type="evidence" value="ECO:0007669"/>
    <property type="project" value="InterPro"/>
</dbReference>
<dbReference type="Gene3D" id="3.40.850.10">
    <property type="entry name" value="Kinesin motor domain"/>
    <property type="match status" value="1"/>
</dbReference>
<dbReference type="GO" id="GO:0007018">
    <property type="term" value="P:microtubule-based movement"/>
    <property type="evidence" value="ECO:0007669"/>
    <property type="project" value="InterPro"/>
</dbReference>
<dbReference type="InterPro" id="IPR027640">
    <property type="entry name" value="Kinesin-like_fam"/>
</dbReference>
<protein>
    <recommendedName>
        <fullName evidence="7">Kinesin-like protein</fullName>
    </recommendedName>
</protein>
<evidence type="ECO:0000259" key="9">
    <source>
        <dbReference type="PROSITE" id="PS50067"/>
    </source>
</evidence>
<dbReference type="SUPFAM" id="SSF52540">
    <property type="entry name" value="P-loop containing nucleoside triphosphate hydrolases"/>
    <property type="match status" value="1"/>
</dbReference>
<accession>A0A0H5R871</accession>
<dbReference type="PANTHER" id="PTHR47972:SF45">
    <property type="entry name" value="PROTEIN CLARET SEGREGATIONAL"/>
    <property type="match status" value="1"/>
</dbReference>
<sequence>MLRKPKSVQELSAKAAGLEVVSSSNKRKREQENVTSSRINNKKPPVPLCSSTGSKKRLTPQELRDRLSETRSKLKDNIQEVVESKEQILSLKNALQESEDKVKQLTEKNAASAESEAFLKLTIVELEQKISNYSSDIECLNSKIVTAQKEWEELSGKVSAGLSQICTLEQDLFMRNSQLGAAKACSDAHMITIAELTAQNNMHISRIAELEASAHSDELSRRNLHNQVQELKGNIRVFCRVRPASNGSIPESISFPAFDTIEIMGRNDVSIDGSTCSRRQHAFTFDRVFNPLSTQEEIWLEISQLCTSAIDGYKVAVFAYGQTGSGKTFTMEGPPPPVDKTSIGMIPRSISQIFNCVKALSERSWVFQCSVTYVEIYNEQIFDLLGSGIVRDDDLKIKHAPDASTEVVGAIVEPVLCEADVFPLLTRASQNRATARTKQNERSSRSHSVFQMTIRGSNSCTGQNTVGVLNLIDLAGSERLKRSESTGDTLKETQNINKSLSCLGDVISSLSNKSKHVPYRNSKLTYLLQNCFGGDSKCLMFVNIAPEEDNLPESLSSLRFASKVNSCHLGTAKRSMKVQ</sequence>
<feature type="domain" description="Kinesin motor" evidence="9">
    <location>
        <begin position="234"/>
        <end position="567"/>
    </location>
</feature>
<keyword evidence="4 6" id="KW-0067">ATP-binding</keyword>
<reference evidence="10" key="1">
    <citation type="submission" date="2015-04" db="EMBL/GenBank/DDBJ databases">
        <title>The genome sequence of the plant pathogenic Rhizarian Plasmodiophora brassicae reveals insights in its biotrophic life cycle and the origin of chitin synthesis.</title>
        <authorList>
            <person name="Schwelm A."/>
            <person name="Fogelqvist J."/>
            <person name="Knaust A."/>
            <person name="Julke S."/>
            <person name="Lilja T."/>
            <person name="Dhandapani V."/>
            <person name="Bonilla-Rosso G."/>
            <person name="Karlsson M."/>
            <person name="Shevchenko A."/>
            <person name="Choi S.R."/>
            <person name="Kim H.G."/>
            <person name="Park J.Y."/>
            <person name="Lim Y.P."/>
            <person name="Ludwig-Muller J."/>
            <person name="Dixelius C."/>
        </authorList>
    </citation>
    <scope>NUCLEOTIDE SEQUENCE</scope>
    <source>
        <tissue evidence="10">Potato root galls</tissue>
    </source>
</reference>
<evidence type="ECO:0000256" key="2">
    <source>
        <dbReference type="ARBA" id="ARBA00022701"/>
    </source>
</evidence>
<name>A0A0H5R871_9EUKA</name>
<evidence type="ECO:0000256" key="3">
    <source>
        <dbReference type="ARBA" id="ARBA00022741"/>
    </source>
</evidence>
<keyword evidence="5 6" id="KW-0505">Motor protein</keyword>
<dbReference type="PRINTS" id="PR00380">
    <property type="entry name" value="KINESINHEAVY"/>
</dbReference>
<dbReference type="PROSITE" id="PS50067">
    <property type="entry name" value="KINESIN_MOTOR_2"/>
    <property type="match status" value="1"/>
</dbReference>
<evidence type="ECO:0000313" key="10">
    <source>
        <dbReference type="EMBL" id="CRZ10325.1"/>
    </source>
</evidence>
<dbReference type="PROSITE" id="PS00411">
    <property type="entry name" value="KINESIN_MOTOR_1"/>
    <property type="match status" value="1"/>
</dbReference>
<feature type="binding site" evidence="6">
    <location>
        <begin position="321"/>
        <end position="328"/>
    </location>
    <ligand>
        <name>ATP</name>
        <dbReference type="ChEBI" id="CHEBI:30616"/>
    </ligand>
</feature>
<evidence type="ECO:0000256" key="8">
    <source>
        <dbReference type="SAM" id="MobiDB-lite"/>
    </source>
</evidence>
<comment type="similarity">
    <text evidence="1">Belongs to the TRAFAC class myosin-kinesin ATPase superfamily. Kinesin family. KIN-14 subfamily.</text>
</comment>
<evidence type="ECO:0000256" key="4">
    <source>
        <dbReference type="ARBA" id="ARBA00022840"/>
    </source>
</evidence>
<dbReference type="Pfam" id="PF00225">
    <property type="entry name" value="Kinesin"/>
    <property type="match status" value="1"/>
</dbReference>
<dbReference type="PANTHER" id="PTHR47972">
    <property type="entry name" value="KINESIN-LIKE PROTEIN KLP-3"/>
    <property type="match status" value="1"/>
</dbReference>
<evidence type="ECO:0000256" key="6">
    <source>
        <dbReference type="PROSITE-ProRule" id="PRU00283"/>
    </source>
</evidence>
<dbReference type="CDD" id="cd01366">
    <property type="entry name" value="KISc_C_terminal"/>
    <property type="match status" value="1"/>
</dbReference>
<dbReference type="AlphaFoldDB" id="A0A0H5R871"/>
<evidence type="ECO:0000256" key="1">
    <source>
        <dbReference type="ARBA" id="ARBA00010899"/>
    </source>
</evidence>
<evidence type="ECO:0000256" key="5">
    <source>
        <dbReference type="ARBA" id="ARBA00023175"/>
    </source>
</evidence>
<dbReference type="GO" id="GO:0003777">
    <property type="term" value="F:microtubule motor activity"/>
    <property type="evidence" value="ECO:0007669"/>
    <property type="project" value="InterPro"/>
</dbReference>
<dbReference type="InterPro" id="IPR001752">
    <property type="entry name" value="Kinesin_motor_dom"/>
</dbReference>
<dbReference type="GO" id="GO:0005874">
    <property type="term" value="C:microtubule"/>
    <property type="evidence" value="ECO:0007669"/>
    <property type="project" value="UniProtKB-KW"/>
</dbReference>
<dbReference type="GO" id="GO:0005524">
    <property type="term" value="F:ATP binding"/>
    <property type="evidence" value="ECO:0007669"/>
    <property type="project" value="UniProtKB-UniRule"/>
</dbReference>
<keyword evidence="3 6" id="KW-0547">Nucleotide-binding</keyword>